<dbReference type="InterPro" id="IPR021322">
    <property type="entry name" value="DUF2924"/>
</dbReference>
<protein>
    <submittedName>
        <fullName evidence="1">DUF2924 domain-containing protein</fullName>
    </submittedName>
</protein>
<proteinExistence type="predicted"/>
<accession>A0ABV5JH02</accession>
<gene>
    <name evidence="1" type="ORF">ACFFUT_09560</name>
</gene>
<dbReference type="Pfam" id="PF11149">
    <property type="entry name" value="DUF2924"/>
    <property type="match status" value="1"/>
</dbReference>
<keyword evidence="2" id="KW-1185">Reference proteome</keyword>
<evidence type="ECO:0000313" key="2">
    <source>
        <dbReference type="Proteomes" id="UP001589683"/>
    </source>
</evidence>
<comment type="caution">
    <text evidence="1">The sequence shown here is derived from an EMBL/GenBank/DDBJ whole genome shotgun (WGS) entry which is preliminary data.</text>
</comment>
<organism evidence="1 2">
    <name type="scientific">Pseudohalocynthiibacter aestuariivivens</name>
    <dbReference type="NCBI Taxonomy" id="1591409"/>
    <lineage>
        <taxon>Bacteria</taxon>
        <taxon>Pseudomonadati</taxon>
        <taxon>Pseudomonadota</taxon>
        <taxon>Alphaproteobacteria</taxon>
        <taxon>Rhodobacterales</taxon>
        <taxon>Paracoccaceae</taxon>
        <taxon>Pseudohalocynthiibacter</taxon>
    </lineage>
</organism>
<reference evidence="1 2" key="1">
    <citation type="submission" date="2024-09" db="EMBL/GenBank/DDBJ databases">
        <authorList>
            <person name="Sun Q."/>
            <person name="Mori K."/>
        </authorList>
    </citation>
    <scope>NUCLEOTIDE SEQUENCE [LARGE SCALE GENOMIC DNA]</scope>
    <source>
        <strain evidence="1 2">CECT 8726</strain>
    </source>
</reference>
<dbReference type="EMBL" id="JBHMEA010000035">
    <property type="protein sequence ID" value="MFB9232028.1"/>
    <property type="molecule type" value="Genomic_DNA"/>
</dbReference>
<name>A0ABV5JH02_9RHOB</name>
<dbReference type="RefSeq" id="WP_213890912.1">
    <property type="nucleotide sequence ID" value="NZ_JAGFNU010000016.1"/>
</dbReference>
<evidence type="ECO:0000313" key="1">
    <source>
        <dbReference type="EMBL" id="MFB9232028.1"/>
    </source>
</evidence>
<sequence>MTEFKKVTLQAGPGRSKCLHVAGCTKVTATDERREELLVPELANLKETIVMLADLDNEALRVTWKRVWKYPAPKAARKRFMMLGIAWKWQAGLLGGFRPELARRLAALEVRSGESLRGPYCSAADLTAAARPGPGTWLIRDWRGERHEVHVTEKGYLWRRKEYGSLSAVAKAITGVSRNGPKFFGLRDG</sequence>
<dbReference type="Proteomes" id="UP001589683">
    <property type="component" value="Unassembled WGS sequence"/>
</dbReference>